<feature type="binding site" evidence="9">
    <location>
        <begin position="180"/>
        <end position="181"/>
    </location>
    <ligand>
        <name>alpha-D-glucose 1-phosphate</name>
        <dbReference type="ChEBI" id="CHEBI:58601"/>
    </ligand>
</feature>
<dbReference type="GO" id="GO:0008878">
    <property type="term" value="F:glucose-1-phosphate adenylyltransferase activity"/>
    <property type="evidence" value="ECO:0007669"/>
    <property type="project" value="UniProtKB-UniRule"/>
</dbReference>
<comment type="pathway">
    <text evidence="9">Glycan biosynthesis; glycogen biosynthesis.</text>
</comment>
<dbReference type="NCBIfam" id="TIGR02091">
    <property type="entry name" value="glgC"/>
    <property type="match status" value="1"/>
</dbReference>
<dbReference type="PROSITE" id="PS00809">
    <property type="entry name" value="ADP_GLC_PYROPHOSPH_2"/>
    <property type="match status" value="1"/>
</dbReference>
<dbReference type="InterPro" id="IPR011831">
    <property type="entry name" value="ADP-Glc_PPase"/>
</dbReference>
<comment type="subunit">
    <text evidence="9">Homotetramer.</text>
</comment>
<comment type="catalytic activity">
    <reaction evidence="9">
        <text>alpha-D-glucose 1-phosphate + ATP + H(+) = ADP-alpha-D-glucose + diphosphate</text>
        <dbReference type="Rhea" id="RHEA:12120"/>
        <dbReference type="ChEBI" id="CHEBI:15378"/>
        <dbReference type="ChEBI" id="CHEBI:30616"/>
        <dbReference type="ChEBI" id="CHEBI:33019"/>
        <dbReference type="ChEBI" id="CHEBI:57498"/>
        <dbReference type="ChEBI" id="CHEBI:58601"/>
        <dbReference type="EC" id="2.7.7.27"/>
    </reaction>
</comment>
<sequence length="399" mass="44269">MYKKECIAMLLAGGQGTRLGVLTKKLAKPAVPFGGKYRIIDFTLSNCNNSGIETVGVLTQYEPLALNTYIGIGSHWDLDRKSGGVTVLPPFVKLMGGEWYKGTANAVYQNIEFADRYNPDYLLVLSGDHIYKMDYSLMLDFHKAKGADATIAVIEVPWQEASSFGIMNANGDGRIVEFEEKPAIPKSNLASMGVYIFNWSLLKEYLEIDEQNPRSNNDFGKNIIPMMLNGDQKLFAYPFKGYWRDVGTIESLWQANMDLLADEPMLNLNDPKWKIYTVNPTLPPQYISGQAQISSSLVNEGCVVHGEVTRTILFPGVYVGSGTRIVDSVIMPNVRIGSNVFIEKAIIGVETVIGENCSIGCFQHHLCEKCGRDCCRITVVEGNITVPNNTKLSKTCEHH</sequence>
<proteinExistence type="inferred from homology"/>
<dbReference type="GO" id="GO:0005524">
    <property type="term" value="F:ATP binding"/>
    <property type="evidence" value="ECO:0007669"/>
    <property type="project" value="UniProtKB-KW"/>
</dbReference>
<dbReference type="InterPro" id="IPR005835">
    <property type="entry name" value="NTP_transferase_dom"/>
</dbReference>
<dbReference type="CDD" id="cd04651">
    <property type="entry name" value="LbH_G1P_AT_C"/>
    <property type="match status" value="1"/>
</dbReference>
<dbReference type="HAMAP" id="MF_00624">
    <property type="entry name" value="GlgC"/>
    <property type="match status" value="1"/>
</dbReference>
<feature type="domain" description="Nucleotidyl transferase" evidence="10">
    <location>
        <begin position="8"/>
        <end position="260"/>
    </location>
</feature>
<dbReference type="PROSITE" id="PS00808">
    <property type="entry name" value="ADP_GLC_PYROPHOSPH_1"/>
    <property type="match status" value="1"/>
</dbReference>
<feature type="binding site" evidence="9">
    <location>
        <position position="100"/>
    </location>
    <ligand>
        <name>alpha-D-glucose 1-phosphate</name>
        <dbReference type="ChEBI" id="CHEBI:58601"/>
    </ligand>
</feature>
<dbReference type="PANTHER" id="PTHR43523">
    <property type="entry name" value="GLUCOSE-1-PHOSPHATE ADENYLYLTRANSFERASE-RELATED"/>
    <property type="match status" value="1"/>
</dbReference>
<evidence type="ECO:0000256" key="7">
    <source>
        <dbReference type="ARBA" id="ARBA00023056"/>
    </source>
</evidence>
<dbReference type="SUPFAM" id="SSF53448">
    <property type="entry name" value="Nucleotide-diphospho-sugar transferases"/>
    <property type="match status" value="1"/>
</dbReference>
<keyword evidence="8 9" id="KW-0119">Carbohydrate metabolism</keyword>
<comment type="similarity">
    <text evidence="1 9">Belongs to the bacterial/plant glucose-1-phosphate adenylyltransferase family.</text>
</comment>
<evidence type="ECO:0000256" key="9">
    <source>
        <dbReference type="HAMAP-Rule" id="MF_00624"/>
    </source>
</evidence>
<dbReference type="AlphaFoldDB" id="A0AAW7ZF42"/>
<evidence type="ECO:0000256" key="1">
    <source>
        <dbReference type="ARBA" id="ARBA00010443"/>
    </source>
</evidence>
<evidence type="ECO:0000259" key="10">
    <source>
        <dbReference type="Pfam" id="PF00483"/>
    </source>
</evidence>
<evidence type="ECO:0000256" key="2">
    <source>
        <dbReference type="ARBA" id="ARBA00022600"/>
    </source>
</evidence>
<keyword evidence="4 9" id="KW-0548">Nucleotidyltransferase</keyword>
<accession>A0AAW7ZF42</accession>
<feature type="binding site" evidence="9">
    <location>
        <position position="165"/>
    </location>
    <ligand>
        <name>alpha-D-glucose 1-phosphate</name>
        <dbReference type="ChEBI" id="CHEBI:58601"/>
    </ligand>
</feature>
<dbReference type="InterPro" id="IPR011004">
    <property type="entry name" value="Trimer_LpxA-like_sf"/>
</dbReference>
<dbReference type="InterPro" id="IPR029044">
    <property type="entry name" value="Nucleotide-diphossugar_trans"/>
</dbReference>
<keyword evidence="13" id="KW-1185">Reference proteome</keyword>
<evidence type="ECO:0000256" key="4">
    <source>
        <dbReference type="ARBA" id="ARBA00022695"/>
    </source>
</evidence>
<dbReference type="Gene3D" id="2.160.10.10">
    <property type="entry name" value="Hexapeptide repeat proteins"/>
    <property type="match status" value="1"/>
</dbReference>
<dbReference type="PROSITE" id="PS00810">
    <property type="entry name" value="ADP_GLC_PYROPHOSPH_3"/>
    <property type="match status" value="1"/>
</dbReference>
<dbReference type="GO" id="GO:0005978">
    <property type="term" value="P:glycogen biosynthetic process"/>
    <property type="evidence" value="ECO:0007669"/>
    <property type="project" value="UniProtKB-UniRule"/>
</dbReference>
<gene>
    <name evidence="9" type="primary">glgC</name>
    <name evidence="12" type="ORF">P6N53_11120</name>
</gene>
<dbReference type="CDD" id="cd02508">
    <property type="entry name" value="ADP_Glucose_PP"/>
    <property type="match status" value="1"/>
</dbReference>
<dbReference type="Pfam" id="PF00483">
    <property type="entry name" value="NTP_transferase"/>
    <property type="match status" value="1"/>
</dbReference>
<evidence type="ECO:0000313" key="12">
    <source>
        <dbReference type="EMBL" id="MDO7787769.1"/>
    </source>
</evidence>
<evidence type="ECO:0000256" key="3">
    <source>
        <dbReference type="ARBA" id="ARBA00022679"/>
    </source>
</evidence>
<evidence type="ECO:0000256" key="8">
    <source>
        <dbReference type="ARBA" id="ARBA00023277"/>
    </source>
</evidence>
<dbReference type="Proteomes" id="UP001172911">
    <property type="component" value="Unassembled WGS sequence"/>
</dbReference>
<feature type="site" description="Could play a key role in the communication between the regulatory and the substrate sites" evidence="9">
    <location>
        <position position="99"/>
    </location>
</feature>
<organism evidence="12 13">
    <name type="scientific">Desulforamulus aquiferis</name>
    <dbReference type="NCBI Taxonomy" id="1397668"/>
    <lineage>
        <taxon>Bacteria</taxon>
        <taxon>Bacillati</taxon>
        <taxon>Bacillota</taxon>
        <taxon>Clostridia</taxon>
        <taxon>Eubacteriales</taxon>
        <taxon>Peptococcaceae</taxon>
        <taxon>Desulforamulus</taxon>
    </lineage>
</organism>
<comment type="function">
    <text evidence="9">Involved in the biosynthesis of ADP-glucose, a building block required for the elongation reactions to produce glycogen. Catalyzes the reaction between ATP and alpha-D-glucose 1-phosphate (G1P) to produce pyrophosphate and ADP-Glc.</text>
</comment>
<reference evidence="12" key="2">
    <citation type="submission" date="2023-03" db="EMBL/GenBank/DDBJ databases">
        <authorList>
            <person name="Zhang Z."/>
        </authorList>
    </citation>
    <scope>NUCLEOTIDE SEQUENCE</scope>
    <source>
        <strain evidence="12">DSA</strain>
    </source>
</reference>
<evidence type="ECO:0000313" key="13">
    <source>
        <dbReference type="Proteomes" id="UP001172911"/>
    </source>
</evidence>
<feature type="site" description="Could play a key role in the communication between the regulatory and the substrate sites" evidence="9">
    <location>
        <position position="60"/>
    </location>
</feature>
<dbReference type="Pfam" id="PF24894">
    <property type="entry name" value="Hexapep_GlmU"/>
    <property type="match status" value="1"/>
</dbReference>
<name>A0AAW7ZF42_9FIRM</name>
<keyword evidence="6 9" id="KW-0067">ATP-binding</keyword>
<comment type="caution">
    <text evidence="12">The sequence shown here is derived from an EMBL/GenBank/DDBJ whole genome shotgun (WGS) entry which is preliminary data.</text>
</comment>
<evidence type="ECO:0000256" key="6">
    <source>
        <dbReference type="ARBA" id="ARBA00022840"/>
    </source>
</evidence>
<dbReference type="InterPro" id="IPR005836">
    <property type="entry name" value="ADP_Glu_pyroP_CS"/>
</dbReference>
<evidence type="ECO:0000256" key="5">
    <source>
        <dbReference type="ARBA" id="ARBA00022741"/>
    </source>
</evidence>
<dbReference type="SUPFAM" id="SSF51161">
    <property type="entry name" value="Trimeric LpxA-like enzymes"/>
    <property type="match status" value="1"/>
</dbReference>
<keyword evidence="7 9" id="KW-0320">Glycogen biosynthesis</keyword>
<dbReference type="NCBIfam" id="NF003670">
    <property type="entry name" value="PRK05293.1"/>
    <property type="match status" value="1"/>
</dbReference>
<keyword evidence="3 9" id="KW-0808">Transferase</keyword>
<dbReference type="Gene3D" id="3.90.550.10">
    <property type="entry name" value="Spore Coat Polysaccharide Biosynthesis Protein SpsA, Chain A"/>
    <property type="match status" value="1"/>
</dbReference>
<dbReference type="EMBL" id="JARPTC010000016">
    <property type="protein sequence ID" value="MDO7787769.1"/>
    <property type="molecule type" value="Genomic_DNA"/>
</dbReference>
<evidence type="ECO:0000259" key="11">
    <source>
        <dbReference type="Pfam" id="PF24894"/>
    </source>
</evidence>
<protein>
    <recommendedName>
        <fullName evidence="9">Glucose-1-phosphate adenylyltransferase</fullName>
        <ecNumber evidence="9">2.7.7.27</ecNumber>
    </recommendedName>
    <alternativeName>
        <fullName evidence="9">ADP-glucose pyrophosphorylase</fullName>
        <shortName evidence="9">ADPGlc PPase</shortName>
    </alternativeName>
    <alternativeName>
        <fullName evidence="9">ADP-glucose synthase</fullName>
    </alternativeName>
</protein>
<dbReference type="InterPro" id="IPR023049">
    <property type="entry name" value="GlgC_bac"/>
</dbReference>
<keyword evidence="5 9" id="KW-0547">Nucleotide-binding</keyword>
<feature type="domain" description="Glucose-1-phosphate adenylyltransferase/Bifunctional protein GlmU-like C-terminal hexapeptide" evidence="11">
    <location>
        <begin position="290"/>
        <end position="361"/>
    </location>
</feature>
<reference evidence="12" key="1">
    <citation type="journal article" date="2023" name="J. Hazard. Mater.">
        <title>Anaerobic biodegradation of pyrene and benzo[a]pyrene by a new sulfate-reducing Desulforamulus aquiferis strain DSA.</title>
        <authorList>
            <person name="Zhang Z."/>
            <person name="Sun J."/>
            <person name="Gong X."/>
            <person name="Wang C."/>
            <person name="Wang H."/>
        </authorList>
    </citation>
    <scope>NUCLEOTIDE SEQUENCE</scope>
    <source>
        <strain evidence="12">DSA</strain>
    </source>
</reference>
<feature type="binding site" evidence="9">
    <location>
        <position position="191"/>
    </location>
    <ligand>
        <name>alpha-D-glucose 1-phosphate</name>
        <dbReference type="ChEBI" id="CHEBI:58601"/>
    </ligand>
</feature>
<dbReference type="InterPro" id="IPR056818">
    <property type="entry name" value="GlmU/GlgC-like_hexapep"/>
</dbReference>
<dbReference type="RefSeq" id="WP_304543087.1">
    <property type="nucleotide sequence ID" value="NZ_JARPTC010000016.1"/>
</dbReference>
<keyword evidence="2 9" id="KW-0321">Glycogen metabolism</keyword>
<dbReference type="PANTHER" id="PTHR43523:SF2">
    <property type="entry name" value="GLUCOSE-1-PHOSPHATE ADENYLYLTRANSFERASE"/>
    <property type="match status" value="1"/>
</dbReference>
<dbReference type="EC" id="2.7.7.27" evidence="9"/>